<dbReference type="Proteomes" id="UP000007305">
    <property type="component" value="Chromosome 8"/>
</dbReference>
<reference evidence="2" key="3">
    <citation type="submission" date="2021-05" db="UniProtKB">
        <authorList>
            <consortium name="EnsemblPlants"/>
        </authorList>
    </citation>
    <scope>IDENTIFICATION</scope>
    <source>
        <strain evidence="2">cv. B73</strain>
    </source>
</reference>
<feature type="compositionally biased region" description="Pro residues" evidence="1">
    <location>
        <begin position="10"/>
        <end position="19"/>
    </location>
</feature>
<name>A0A804QXV2_MAIZE</name>
<reference evidence="2" key="2">
    <citation type="submission" date="2019-07" db="EMBL/GenBank/DDBJ databases">
        <authorList>
            <person name="Seetharam A."/>
            <person name="Woodhouse M."/>
            <person name="Cannon E."/>
        </authorList>
    </citation>
    <scope>NUCLEOTIDE SEQUENCE [LARGE SCALE GENOMIC DNA]</scope>
    <source>
        <strain evidence="2">cv. B73</strain>
    </source>
</reference>
<sequence length="71" mass="7474">MTGITSDSPSPAPPPPPCTAPRGPSKAEGDKDLNRSKQQPDPVEETARWEEQSPGERSGAEASSEPHKPAL</sequence>
<accession>A0A804QXV2</accession>
<dbReference type="InParanoid" id="A0A804QXV2"/>
<organism evidence="2 3">
    <name type="scientific">Zea mays</name>
    <name type="common">Maize</name>
    <dbReference type="NCBI Taxonomy" id="4577"/>
    <lineage>
        <taxon>Eukaryota</taxon>
        <taxon>Viridiplantae</taxon>
        <taxon>Streptophyta</taxon>
        <taxon>Embryophyta</taxon>
        <taxon>Tracheophyta</taxon>
        <taxon>Spermatophyta</taxon>
        <taxon>Magnoliopsida</taxon>
        <taxon>Liliopsida</taxon>
        <taxon>Poales</taxon>
        <taxon>Poaceae</taxon>
        <taxon>PACMAD clade</taxon>
        <taxon>Panicoideae</taxon>
        <taxon>Andropogonodae</taxon>
        <taxon>Andropogoneae</taxon>
        <taxon>Tripsacinae</taxon>
        <taxon>Zea</taxon>
    </lineage>
</organism>
<reference evidence="3" key="1">
    <citation type="journal article" date="2009" name="Science">
        <title>The B73 maize genome: complexity, diversity, and dynamics.</title>
        <authorList>
            <person name="Schnable P.S."/>
            <person name="Ware D."/>
            <person name="Fulton R.S."/>
            <person name="Stein J.C."/>
            <person name="Wei F."/>
            <person name="Pasternak S."/>
            <person name="Liang C."/>
            <person name="Zhang J."/>
            <person name="Fulton L."/>
            <person name="Graves T.A."/>
            <person name="Minx P."/>
            <person name="Reily A.D."/>
            <person name="Courtney L."/>
            <person name="Kruchowski S.S."/>
            <person name="Tomlinson C."/>
            <person name="Strong C."/>
            <person name="Delehaunty K."/>
            <person name="Fronick C."/>
            <person name="Courtney B."/>
            <person name="Rock S.M."/>
            <person name="Belter E."/>
            <person name="Du F."/>
            <person name="Kim K."/>
            <person name="Abbott R.M."/>
            <person name="Cotton M."/>
            <person name="Levy A."/>
            <person name="Marchetto P."/>
            <person name="Ochoa K."/>
            <person name="Jackson S.M."/>
            <person name="Gillam B."/>
            <person name="Chen W."/>
            <person name="Yan L."/>
            <person name="Higginbotham J."/>
            <person name="Cardenas M."/>
            <person name="Waligorski J."/>
            <person name="Applebaum E."/>
            <person name="Phelps L."/>
            <person name="Falcone J."/>
            <person name="Kanchi K."/>
            <person name="Thane T."/>
            <person name="Scimone A."/>
            <person name="Thane N."/>
            <person name="Henke J."/>
            <person name="Wang T."/>
            <person name="Ruppert J."/>
            <person name="Shah N."/>
            <person name="Rotter K."/>
            <person name="Hodges J."/>
            <person name="Ingenthron E."/>
            <person name="Cordes M."/>
            <person name="Kohlberg S."/>
            <person name="Sgro J."/>
            <person name="Delgado B."/>
            <person name="Mead K."/>
            <person name="Chinwalla A."/>
            <person name="Leonard S."/>
            <person name="Crouse K."/>
            <person name="Collura K."/>
            <person name="Kudrna D."/>
            <person name="Currie J."/>
            <person name="He R."/>
            <person name="Angelova A."/>
            <person name="Rajasekar S."/>
            <person name="Mueller T."/>
            <person name="Lomeli R."/>
            <person name="Scara G."/>
            <person name="Ko A."/>
            <person name="Delaney K."/>
            <person name="Wissotski M."/>
            <person name="Lopez G."/>
            <person name="Campos D."/>
            <person name="Braidotti M."/>
            <person name="Ashley E."/>
            <person name="Golser W."/>
            <person name="Kim H."/>
            <person name="Lee S."/>
            <person name="Lin J."/>
            <person name="Dujmic Z."/>
            <person name="Kim W."/>
            <person name="Talag J."/>
            <person name="Zuccolo A."/>
            <person name="Fan C."/>
            <person name="Sebastian A."/>
            <person name="Kramer M."/>
            <person name="Spiegel L."/>
            <person name="Nascimento L."/>
            <person name="Zutavern T."/>
            <person name="Miller B."/>
            <person name="Ambroise C."/>
            <person name="Muller S."/>
            <person name="Spooner W."/>
            <person name="Narechania A."/>
            <person name="Ren L."/>
            <person name="Wei S."/>
            <person name="Kumari S."/>
            <person name="Faga B."/>
            <person name="Levy M.J."/>
            <person name="McMahan L."/>
            <person name="Van Buren P."/>
            <person name="Vaughn M.W."/>
            <person name="Ying K."/>
            <person name="Yeh C.-T."/>
            <person name="Emrich S.J."/>
            <person name="Jia Y."/>
            <person name="Kalyanaraman A."/>
            <person name="Hsia A.-P."/>
            <person name="Barbazuk W.B."/>
            <person name="Baucom R.S."/>
            <person name="Brutnell T.P."/>
            <person name="Carpita N.C."/>
            <person name="Chaparro C."/>
            <person name="Chia J.-M."/>
            <person name="Deragon J.-M."/>
            <person name="Estill J.C."/>
            <person name="Fu Y."/>
            <person name="Jeddeloh J.A."/>
            <person name="Han Y."/>
            <person name="Lee H."/>
            <person name="Li P."/>
            <person name="Lisch D.R."/>
            <person name="Liu S."/>
            <person name="Liu Z."/>
            <person name="Nagel D.H."/>
            <person name="McCann M.C."/>
            <person name="SanMiguel P."/>
            <person name="Myers A.M."/>
            <person name="Nettleton D."/>
            <person name="Nguyen J."/>
            <person name="Penning B.W."/>
            <person name="Ponnala L."/>
            <person name="Schneider K.L."/>
            <person name="Schwartz D.C."/>
            <person name="Sharma A."/>
            <person name="Soderlund C."/>
            <person name="Springer N.M."/>
            <person name="Sun Q."/>
            <person name="Wang H."/>
            <person name="Waterman M."/>
            <person name="Westerman R."/>
            <person name="Wolfgruber T.K."/>
            <person name="Yang L."/>
            <person name="Yu Y."/>
            <person name="Zhang L."/>
            <person name="Zhou S."/>
            <person name="Zhu Q."/>
            <person name="Bennetzen J.L."/>
            <person name="Dawe R.K."/>
            <person name="Jiang J."/>
            <person name="Jiang N."/>
            <person name="Presting G.G."/>
            <person name="Wessler S.R."/>
            <person name="Aluru S."/>
            <person name="Martienssen R.A."/>
            <person name="Clifton S.W."/>
            <person name="McCombie W.R."/>
            <person name="Wing R.A."/>
            <person name="Wilson R.K."/>
        </authorList>
    </citation>
    <scope>NUCLEOTIDE SEQUENCE [LARGE SCALE GENOMIC DNA]</scope>
    <source>
        <strain evidence="3">cv. B73</strain>
    </source>
</reference>
<keyword evidence="3" id="KW-1185">Reference proteome</keyword>
<dbReference type="Gramene" id="Zm00001eb361770_T001">
    <property type="protein sequence ID" value="Zm00001eb361770_P001"/>
    <property type="gene ID" value="Zm00001eb361770"/>
</dbReference>
<evidence type="ECO:0000313" key="3">
    <source>
        <dbReference type="Proteomes" id="UP000007305"/>
    </source>
</evidence>
<dbReference type="AlphaFoldDB" id="A0A804QXV2"/>
<feature type="region of interest" description="Disordered" evidence="1">
    <location>
        <begin position="1"/>
        <end position="71"/>
    </location>
</feature>
<feature type="compositionally biased region" description="Basic and acidic residues" evidence="1">
    <location>
        <begin position="25"/>
        <end position="35"/>
    </location>
</feature>
<evidence type="ECO:0000313" key="2">
    <source>
        <dbReference type="EnsemblPlants" id="Zm00001eb361770_P001"/>
    </source>
</evidence>
<protein>
    <submittedName>
        <fullName evidence="2">Uncharacterized protein</fullName>
    </submittedName>
</protein>
<proteinExistence type="predicted"/>
<evidence type="ECO:0000256" key="1">
    <source>
        <dbReference type="SAM" id="MobiDB-lite"/>
    </source>
</evidence>
<dbReference type="EnsemblPlants" id="Zm00001eb361770_T001">
    <property type="protein sequence ID" value="Zm00001eb361770_P001"/>
    <property type="gene ID" value="Zm00001eb361770"/>
</dbReference>